<feature type="transmembrane region" description="Helical" evidence="6">
    <location>
        <begin position="44"/>
        <end position="62"/>
    </location>
</feature>
<proteinExistence type="inferred from homology"/>
<evidence type="ECO:0000256" key="5">
    <source>
        <dbReference type="ARBA" id="ARBA00023136"/>
    </source>
</evidence>
<evidence type="ECO:0000256" key="1">
    <source>
        <dbReference type="ARBA" id="ARBA00004141"/>
    </source>
</evidence>
<organism evidence="7 8">
    <name type="scientific">Paenibacillus piri</name>
    <dbReference type="NCBI Taxonomy" id="2547395"/>
    <lineage>
        <taxon>Bacteria</taxon>
        <taxon>Bacillati</taxon>
        <taxon>Bacillota</taxon>
        <taxon>Bacilli</taxon>
        <taxon>Bacillales</taxon>
        <taxon>Paenibacillaceae</taxon>
        <taxon>Paenibacillus</taxon>
    </lineage>
</organism>
<reference evidence="7 8" key="1">
    <citation type="submission" date="2019-03" db="EMBL/GenBank/DDBJ databases">
        <title>This is whole genome sequence of Paenibacillus sp MS74 strain.</title>
        <authorList>
            <person name="Trinh H.N."/>
        </authorList>
    </citation>
    <scope>NUCLEOTIDE SEQUENCE [LARGE SCALE GENOMIC DNA]</scope>
    <source>
        <strain evidence="7 8">MS74</strain>
    </source>
</reference>
<evidence type="ECO:0000256" key="2">
    <source>
        <dbReference type="ARBA" id="ARBA00009694"/>
    </source>
</evidence>
<dbReference type="EMBL" id="SMRT01000001">
    <property type="protein sequence ID" value="TDG00974.1"/>
    <property type="molecule type" value="Genomic_DNA"/>
</dbReference>
<dbReference type="RefSeq" id="WP_133225683.1">
    <property type="nucleotide sequence ID" value="NZ_SMRT01000001.1"/>
</dbReference>
<dbReference type="InterPro" id="IPR006696">
    <property type="entry name" value="DUF423"/>
</dbReference>
<dbReference type="AlphaFoldDB" id="A0A4R5KY26"/>
<keyword evidence="8" id="KW-1185">Reference proteome</keyword>
<gene>
    <name evidence="7" type="ORF">E1757_02890</name>
</gene>
<evidence type="ECO:0000256" key="6">
    <source>
        <dbReference type="SAM" id="Phobius"/>
    </source>
</evidence>
<dbReference type="OrthoDB" id="9802121at2"/>
<comment type="subcellular location">
    <subcellularLocation>
        <location evidence="1">Membrane</location>
        <topology evidence="1">Multi-pass membrane protein</topology>
    </subcellularLocation>
</comment>
<evidence type="ECO:0000313" key="8">
    <source>
        <dbReference type="Proteomes" id="UP000295636"/>
    </source>
</evidence>
<keyword evidence="5 6" id="KW-0472">Membrane</keyword>
<dbReference type="Proteomes" id="UP000295636">
    <property type="component" value="Unassembled WGS sequence"/>
</dbReference>
<comment type="similarity">
    <text evidence="2">Belongs to the UPF0382 family.</text>
</comment>
<evidence type="ECO:0000313" key="7">
    <source>
        <dbReference type="EMBL" id="TDG00974.1"/>
    </source>
</evidence>
<dbReference type="PANTHER" id="PTHR43461:SF1">
    <property type="entry name" value="TRANSMEMBRANE PROTEIN 256"/>
    <property type="match status" value="1"/>
</dbReference>
<evidence type="ECO:0000256" key="4">
    <source>
        <dbReference type="ARBA" id="ARBA00022989"/>
    </source>
</evidence>
<accession>A0A4R5KY26</accession>
<protein>
    <submittedName>
        <fullName evidence="7">DUF423 domain-containing protein</fullName>
    </submittedName>
</protein>
<name>A0A4R5KY26_9BACL</name>
<feature type="transmembrane region" description="Helical" evidence="6">
    <location>
        <begin position="74"/>
        <end position="91"/>
    </location>
</feature>
<dbReference type="Pfam" id="PF04241">
    <property type="entry name" value="DUF423"/>
    <property type="match status" value="1"/>
</dbReference>
<dbReference type="GO" id="GO:0005886">
    <property type="term" value="C:plasma membrane"/>
    <property type="evidence" value="ECO:0007669"/>
    <property type="project" value="TreeGrafter"/>
</dbReference>
<keyword evidence="3 6" id="KW-0812">Transmembrane</keyword>
<dbReference type="PANTHER" id="PTHR43461">
    <property type="entry name" value="TRANSMEMBRANE PROTEIN 256"/>
    <property type="match status" value="1"/>
</dbReference>
<comment type="caution">
    <text evidence="7">The sequence shown here is derived from an EMBL/GenBank/DDBJ whole genome shotgun (WGS) entry which is preliminary data.</text>
</comment>
<sequence>MNARFIAIGSICALLSVAFGAFGAHMLKGVLSPDDLAVFQTGVQYHMTHSLGLIAVGLAAGWMPGSKNLTRAGWFLFAGILLFSGSLYVLSLSGIKILGAITPFGGVSFMIGWFLVALAALQHSKKQG</sequence>
<feature type="transmembrane region" description="Helical" evidence="6">
    <location>
        <begin position="97"/>
        <end position="121"/>
    </location>
</feature>
<keyword evidence="4 6" id="KW-1133">Transmembrane helix</keyword>
<evidence type="ECO:0000256" key="3">
    <source>
        <dbReference type="ARBA" id="ARBA00022692"/>
    </source>
</evidence>